<gene>
    <name evidence="1" type="ORF">NJ75_04593</name>
</gene>
<dbReference type="PATRIC" id="fig|48936.3.peg.4627"/>
<reference evidence="1 2" key="1">
    <citation type="submission" date="2014-10" db="EMBL/GenBank/DDBJ databases">
        <title>Draft genome sequence of Novosphingobium subterraneum DSM 12447.</title>
        <authorList>
            <person name="Gan H.M."/>
            <person name="Gan H.Y."/>
            <person name="Savka M.A."/>
        </authorList>
    </citation>
    <scope>NUCLEOTIDE SEQUENCE [LARGE SCALE GENOMIC DNA]</scope>
    <source>
        <strain evidence="1 2">DSM 12447</strain>
    </source>
</reference>
<dbReference type="Proteomes" id="UP000031338">
    <property type="component" value="Unassembled WGS sequence"/>
</dbReference>
<organism evidence="1 2">
    <name type="scientific">Novosphingobium subterraneum</name>
    <dbReference type="NCBI Taxonomy" id="48936"/>
    <lineage>
        <taxon>Bacteria</taxon>
        <taxon>Pseudomonadati</taxon>
        <taxon>Pseudomonadota</taxon>
        <taxon>Alphaproteobacteria</taxon>
        <taxon>Sphingomonadales</taxon>
        <taxon>Sphingomonadaceae</taxon>
        <taxon>Novosphingobium</taxon>
    </lineage>
</organism>
<dbReference type="STRING" id="48936.NJ75_04593"/>
<dbReference type="EMBL" id="JRVC01000038">
    <property type="protein sequence ID" value="KHS41640.1"/>
    <property type="molecule type" value="Genomic_DNA"/>
</dbReference>
<protein>
    <recommendedName>
        <fullName evidence="3">Terminase small subunit</fullName>
    </recommendedName>
</protein>
<evidence type="ECO:0000313" key="1">
    <source>
        <dbReference type="EMBL" id="KHS41640.1"/>
    </source>
</evidence>
<dbReference type="AlphaFoldDB" id="A0A0B8ZF36"/>
<accession>A0A0B8ZF36</accession>
<keyword evidence="2" id="KW-1185">Reference proteome</keyword>
<evidence type="ECO:0000313" key="2">
    <source>
        <dbReference type="Proteomes" id="UP000031338"/>
    </source>
</evidence>
<sequence length="175" mass="19323">MAKPKVQPGADESCAETACADVPDRELAPAPPVKTNKSNRPWRPVFLAVLAETSNVTAAAAAADIPASRAYKDKRDDSEFAARWREALCEGYDLLEIEVLHRLRFGEPKDGAKFDNATALRLLSQHRETVARERAIRDNADVEAVRQSLHAKLLQIREQVQKQRQAAAMDVSAHG</sequence>
<comment type="caution">
    <text evidence="1">The sequence shown here is derived from an EMBL/GenBank/DDBJ whole genome shotgun (WGS) entry which is preliminary data.</text>
</comment>
<proteinExistence type="predicted"/>
<evidence type="ECO:0008006" key="3">
    <source>
        <dbReference type="Google" id="ProtNLM"/>
    </source>
</evidence>
<name>A0A0B8ZF36_9SPHN</name>